<dbReference type="PANTHER" id="PTHR30441:SF4">
    <property type="entry name" value="PROTEIN ASMA"/>
    <property type="match status" value="1"/>
</dbReference>
<dbReference type="Proteomes" id="UP000886100">
    <property type="component" value="Unassembled WGS sequence"/>
</dbReference>
<dbReference type="InterPro" id="IPR007844">
    <property type="entry name" value="AsmA"/>
</dbReference>
<accession>A0A7C5IZ63</accession>
<evidence type="ECO:0000313" key="3">
    <source>
        <dbReference type="EMBL" id="HHH13749.1"/>
    </source>
</evidence>
<proteinExistence type="predicted"/>
<feature type="non-terminal residue" evidence="3">
    <location>
        <position position="623"/>
    </location>
</feature>
<dbReference type="InterPro" id="IPR052894">
    <property type="entry name" value="AsmA-related"/>
</dbReference>
<organism evidence="3">
    <name type="scientific">Thiolapillus brandeum</name>
    <dbReference type="NCBI Taxonomy" id="1076588"/>
    <lineage>
        <taxon>Bacteria</taxon>
        <taxon>Pseudomonadati</taxon>
        <taxon>Pseudomonadota</taxon>
        <taxon>Gammaproteobacteria</taxon>
        <taxon>Chromatiales</taxon>
        <taxon>Sedimenticolaceae</taxon>
        <taxon>Thiolapillus</taxon>
    </lineage>
</organism>
<feature type="domain" description="AsmA" evidence="2">
    <location>
        <begin position="2"/>
        <end position="607"/>
    </location>
</feature>
<dbReference type="Pfam" id="PF05170">
    <property type="entry name" value="AsmA"/>
    <property type="match status" value="1"/>
</dbReference>
<evidence type="ECO:0000256" key="1">
    <source>
        <dbReference type="SAM" id="MobiDB-lite"/>
    </source>
</evidence>
<dbReference type="EMBL" id="DROM01000354">
    <property type="protein sequence ID" value="HHH13749.1"/>
    <property type="molecule type" value="Genomic_DNA"/>
</dbReference>
<name>A0A7C5IZ63_9GAMM</name>
<gene>
    <name evidence="3" type="ORF">ENJ98_05885</name>
</gene>
<feature type="region of interest" description="Disordered" evidence="1">
    <location>
        <begin position="394"/>
        <end position="422"/>
    </location>
</feature>
<dbReference type="PANTHER" id="PTHR30441">
    <property type="entry name" value="DUF748 DOMAIN-CONTAINING PROTEIN"/>
    <property type="match status" value="1"/>
</dbReference>
<reference evidence="3" key="1">
    <citation type="journal article" date="2020" name="mSystems">
        <title>Genome- and Community-Level Interaction Insights into Carbon Utilization and Element Cycling Functions of Hydrothermarchaeota in Hydrothermal Sediment.</title>
        <authorList>
            <person name="Zhou Z."/>
            <person name="Liu Y."/>
            <person name="Xu W."/>
            <person name="Pan J."/>
            <person name="Luo Z.H."/>
            <person name="Li M."/>
        </authorList>
    </citation>
    <scope>NUCLEOTIDE SEQUENCE [LARGE SCALE GENOMIC DNA]</scope>
    <source>
        <strain evidence="3">HyVt-535</strain>
    </source>
</reference>
<dbReference type="GO" id="GO:0005886">
    <property type="term" value="C:plasma membrane"/>
    <property type="evidence" value="ECO:0007669"/>
    <property type="project" value="TreeGrafter"/>
</dbReference>
<sequence>MKVLKWILGIVLGLVLLGGIAVGVLSLVVDPEEIKQQVTTRFEAQTGHSLAIDAPVEWSVFPWVGLHLEKVKVGNAPGFGERPLAAVDYLDVKVELMPLLEKRISVDTVVLKGVELNLARNPAGKANWEGLAGGGRKEKPAAGEAGKPAKKGEGKAAQQYSFSLKGVELENLDLHYVDEQKGQAYHLKDLYVRLGEVKPDTPILVEVGMKLDTGKPAMALKFDLSTEVTTSADYQRIDLSALAVELDASGEGLPSDGVKLKLAGSVALDLAAGRLAVSDLSLAGPEVDITGAVSVAGLNEGKPAVEGRLALQQTNLKSLLKLAGVTLETADPKVLTRVSAEMSLEQKGETLKVEPLKITLDDTRIQGHLSLLSFEGPVVRAKLDVDAIDLDRYLPPPAEGEGSQAQAGQPATAGKAGATVQKKPEKIDFTPLRKLDADATLTIGKLKVNRIQMETVVVTLKAKKGIISLDPVGALLYQGKLSANTRLDVRKDEPVIQAGSSLSGIQIGPLLADLTGKDHLTGTGNVKFKVRTRGLEDTVLRRNLDGDFAIALHDGAYKGFNLADAIRKARAAIKGERVPEAQNPQTDFAELRGTGVIRKGVITNKDFYMASPVLRVKGEGQVD</sequence>
<dbReference type="AlphaFoldDB" id="A0A7C5IZ63"/>
<protein>
    <submittedName>
        <fullName evidence="3">AsmA family protein</fullName>
    </submittedName>
</protein>
<comment type="caution">
    <text evidence="3">The sequence shown here is derived from an EMBL/GenBank/DDBJ whole genome shotgun (WGS) entry which is preliminary data.</text>
</comment>
<dbReference type="GO" id="GO:0090313">
    <property type="term" value="P:regulation of protein targeting to membrane"/>
    <property type="evidence" value="ECO:0007669"/>
    <property type="project" value="TreeGrafter"/>
</dbReference>
<evidence type="ECO:0000259" key="2">
    <source>
        <dbReference type="Pfam" id="PF05170"/>
    </source>
</evidence>
<feature type="region of interest" description="Disordered" evidence="1">
    <location>
        <begin position="129"/>
        <end position="154"/>
    </location>
</feature>